<accession>A0A1H8ZBQ9</accession>
<sequence>MATKETVECPVCREPPPVDQQLEEHLFADHSKRKLAKLIVAETTALTTDDISE</sequence>
<proteinExistence type="predicted"/>
<dbReference type="EMBL" id="FOFD01000001">
    <property type="protein sequence ID" value="SEP61843.1"/>
    <property type="molecule type" value="Genomic_DNA"/>
</dbReference>
<reference evidence="2" key="1">
    <citation type="submission" date="2016-10" db="EMBL/GenBank/DDBJ databases">
        <authorList>
            <person name="Varghese N."/>
            <person name="Submissions S."/>
        </authorList>
    </citation>
    <scope>NUCLEOTIDE SEQUENCE [LARGE SCALE GENOMIC DNA]</scope>
    <source>
        <strain evidence="2">DSM 25055</strain>
    </source>
</reference>
<name>A0A1H8ZBQ9_9EURY</name>
<dbReference type="Proteomes" id="UP000199114">
    <property type="component" value="Unassembled WGS sequence"/>
</dbReference>
<evidence type="ECO:0000313" key="1">
    <source>
        <dbReference type="EMBL" id="SEP61843.1"/>
    </source>
</evidence>
<evidence type="ECO:0000313" key="2">
    <source>
        <dbReference type="Proteomes" id="UP000199114"/>
    </source>
</evidence>
<dbReference type="STRING" id="1186196.SAMN04489841_0123"/>
<evidence type="ECO:0008006" key="3">
    <source>
        <dbReference type="Google" id="ProtNLM"/>
    </source>
</evidence>
<gene>
    <name evidence="1" type="ORF">SAMN04489841_0123</name>
</gene>
<dbReference type="RefSeq" id="WP_175479998.1">
    <property type="nucleotide sequence ID" value="NZ_FOFD01000001.1"/>
</dbReference>
<dbReference type="AlphaFoldDB" id="A0A1H8ZBQ9"/>
<keyword evidence="2" id="KW-1185">Reference proteome</keyword>
<organism evidence="1 2">
    <name type="scientific">Natrinema salaciae</name>
    <dbReference type="NCBI Taxonomy" id="1186196"/>
    <lineage>
        <taxon>Archaea</taxon>
        <taxon>Methanobacteriati</taxon>
        <taxon>Methanobacteriota</taxon>
        <taxon>Stenosarchaea group</taxon>
        <taxon>Halobacteria</taxon>
        <taxon>Halobacteriales</taxon>
        <taxon>Natrialbaceae</taxon>
        <taxon>Natrinema</taxon>
    </lineage>
</organism>
<dbReference type="OrthoDB" id="182160at2157"/>
<protein>
    <recommendedName>
        <fullName evidence="3">C2H2-type domain-containing protein</fullName>
    </recommendedName>
</protein>